<dbReference type="Proteomes" id="UP000035642">
    <property type="component" value="Unassembled WGS sequence"/>
</dbReference>
<keyword evidence="1" id="KW-0732">Signal</keyword>
<feature type="chain" id="PRO_5005326567" evidence="1">
    <location>
        <begin position="19"/>
        <end position="340"/>
    </location>
</feature>
<keyword evidence="2" id="KW-1185">Reference proteome</keyword>
<dbReference type="AlphaFoldDB" id="A0A0K0D213"/>
<evidence type="ECO:0000313" key="3">
    <source>
        <dbReference type="WBParaSite" id="ACAC_0000410801-mRNA-1"/>
    </source>
</evidence>
<dbReference type="WBParaSite" id="ACAC_0000410801-mRNA-1">
    <property type="protein sequence ID" value="ACAC_0000410801-mRNA-1"/>
    <property type="gene ID" value="ACAC_0000410801"/>
</dbReference>
<evidence type="ECO:0000313" key="2">
    <source>
        <dbReference type="Proteomes" id="UP000035642"/>
    </source>
</evidence>
<feature type="signal peptide" evidence="1">
    <location>
        <begin position="1"/>
        <end position="18"/>
    </location>
</feature>
<evidence type="ECO:0000256" key="1">
    <source>
        <dbReference type="SAM" id="SignalP"/>
    </source>
</evidence>
<proteinExistence type="predicted"/>
<dbReference type="STRING" id="6313.A0A0K0D213"/>
<accession>A0A0K0D213</accession>
<reference evidence="3" key="2">
    <citation type="submission" date="2017-02" db="UniProtKB">
        <authorList>
            <consortium name="WormBaseParasite"/>
        </authorList>
    </citation>
    <scope>IDENTIFICATION</scope>
</reference>
<protein>
    <submittedName>
        <fullName evidence="3">Secreted protein</fullName>
    </submittedName>
</protein>
<sequence>MRLLLAQFVSFTIFPAQAKLALSNGSASNEQLEWQVTMRHALIKGLLHEVKATNHLRSLLNVNMDYETSIYLGLCEMAILSPINERLESDVEYLLRFLADDGVEMVFRTFTHDSIRCLWSDEALSLHSYAEYRKLFFERLNGKVMEIRENGKLHVVDLGKKSMKVTSKVVAVQSSRRKEFMRKTRTAILELFEAELVLKDIVSQLCHPEAPCSNSHCWPVGWALDPTEGPMRERKKLMPSYYAIDSSFFQRERQQMVKSNREVHPLVNIISNPYSGRHALQCTVIDEHIFTNLDVKLLRGPMECDGELLVGKGAIYFLEKFNELDFSDLNVELSFENLTT</sequence>
<organism evidence="2 3">
    <name type="scientific">Angiostrongylus cantonensis</name>
    <name type="common">Rat lungworm</name>
    <dbReference type="NCBI Taxonomy" id="6313"/>
    <lineage>
        <taxon>Eukaryota</taxon>
        <taxon>Metazoa</taxon>
        <taxon>Ecdysozoa</taxon>
        <taxon>Nematoda</taxon>
        <taxon>Chromadorea</taxon>
        <taxon>Rhabditida</taxon>
        <taxon>Rhabditina</taxon>
        <taxon>Rhabditomorpha</taxon>
        <taxon>Strongyloidea</taxon>
        <taxon>Metastrongylidae</taxon>
        <taxon>Angiostrongylus</taxon>
    </lineage>
</organism>
<name>A0A0K0D213_ANGCA</name>
<reference evidence="2" key="1">
    <citation type="submission" date="2012-09" db="EMBL/GenBank/DDBJ databases">
        <authorList>
            <person name="Martin A.A."/>
        </authorList>
    </citation>
    <scope>NUCLEOTIDE SEQUENCE</scope>
</reference>